<feature type="region of interest" description="Disordered" evidence="1">
    <location>
        <begin position="36"/>
        <end position="62"/>
    </location>
</feature>
<dbReference type="AlphaFoldDB" id="A0AAW1R4A3"/>
<evidence type="ECO:0000313" key="4">
    <source>
        <dbReference type="Proteomes" id="UP001445335"/>
    </source>
</evidence>
<reference evidence="3 4" key="1">
    <citation type="journal article" date="2024" name="Nat. Commun.">
        <title>Phylogenomics reveals the evolutionary origins of lichenization in chlorophyte algae.</title>
        <authorList>
            <person name="Puginier C."/>
            <person name="Libourel C."/>
            <person name="Otte J."/>
            <person name="Skaloud P."/>
            <person name="Haon M."/>
            <person name="Grisel S."/>
            <person name="Petersen M."/>
            <person name="Berrin J.G."/>
            <person name="Delaux P.M."/>
            <person name="Dal Grande F."/>
            <person name="Keller J."/>
        </authorList>
    </citation>
    <scope>NUCLEOTIDE SEQUENCE [LARGE SCALE GENOMIC DNA]</scope>
    <source>
        <strain evidence="3 4">SAG 245.80</strain>
    </source>
</reference>
<evidence type="ECO:0000256" key="1">
    <source>
        <dbReference type="SAM" id="MobiDB-lite"/>
    </source>
</evidence>
<feature type="compositionally biased region" description="Acidic residues" evidence="1">
    <location>
        <begin position="48"/>
        <end position="57"/>
    </location>
</feature>
<organism evidence="3 4">
    <name type="scientific">Elliptochloris bilobata</name>
    <dbReference type="NCBI Taxonomy" id="381761"/>
    <lineage>
        <taxon>Eukaryota</taxon>
        <taxon>Viridiplantae</taxon>
        <taxon>Chlorophyta</taxon>
        <taxon>core chlorophytes</taxon>
        <taxon>Trebouxiophyceae</taxon>
        <taxon>Trebouxiophyceae incertae sedis</taxon>
        <taxon>Elliptochloris clade</taxon>
        <taxon>Elliptochloris</taxon>
    </lineage>
</organism>
<keyword evidence="4" id="KW-1185">Reference proteome</keyword>
<evidence type="ECO:0000313" key="3">
    <source>
        <dbReference type="EMBL" id="KAK9828370.1"/>
    </source>
</evidence>
<sequence length="117" mass="12705">MDSNTSLRTSFDEACSDLAPSLRRRGRSVGEQLMETLLLPPTPPPENVDTEDPDSADPLDPFISPLLDPFMEGLQEPFQDAYQTARKQVIAGTVGTGLVGLLAGFLLGRYVGRGDRK</sequence>
<keyword evidence="2" id="KW-0472">Membrane</keyword>
<accession>A0AAW1R4A3</accession>
<keyword evidence="2" id="KW-0812">Transmembrane</keyword>
<dbReference type="Proteomes" id="UP001445335">
    <property type="component" value="Unassembled WGS sequence"/>
</dbReference>
<dbReference type="EMBL" id="JALJOU010000051">
    <property type="protein sequence ID" value="KAK9828370.1"/>
    <property type="molecule type" value="Genomic_DNA"/>
</dbReference>
<comment type="caution">
    <text evidence="3">The sequence shown here is derived from an EMBL/GenBank/DDBJ whole genome shotgun (WGS) entry which is preliminary data.</text>
</comment>
<name>A0AAW1R4A3_9CHLO</name>
<gene>
    <name evidence="3" type="ORF">WJX81_000348</name>
</gene>
<feature type="transmembrane region" description="Helical" evidence="2">
    <location>
        <begin position="89"/>
        <end position="111"/>
    </location>
</feature>
<proteinExistence type="predicted"/>
<keyword evidence="2" id="KW-1133">Transmembrane helix</keyword>
<evidence type="ECO:0000256" key="2">
    <source>
        <dbReference type="SAM" id="Phobius"/>
    </source>
</evidence>
<protein>
    <submittedName>
        <fullName evidence="3">Uncharacterized protein</fullName>
    </submittedName>
</protein>